<gene>
    <name evidence="2" type="ORF">T01_6616</name>
</gene>
<evidence type="ECO:0000256" key="1">
    <source>
        <dbReference type="SAM" id="MobiDB-lite"/>
    </source>
</evidence>
<evidence type="ECO:0000313" key="2">
    <source>
        <dbReference type="EMBL" id="KRY26102.1"/>
    </source>
</evidence>
<dbReference type="RefSeq" id="XP_003381918.1">
    <property type="nucleotide sequence ID" value="XM_003381870.1"/>
</dbReference>
<dbReference type="EMBL" id="JYDH01000572">
    <property type="protein sequence ID" value="KRY26102.1"/>
    <property type="molecule type" value="Genomic_DNA"/>
</dbReference>
<comment type="caution">
    <text evidence="2">The sequence shown here is derived from an EMBL/GenBank/DDBJ whole genome shotgun (WGS) entry which is preliminary data.</text>
</comment>
<dbReference type="Proteomes" id="UP000054776">
    <property type="component" value="Unassembled WGS sequence"/>
</dbReference>
<reference evidence="2 3" key="1">
    <citation type="submission" date="2015-01" db="EMBL/GenBank/DDBJ databases">
        <title>Evolution of Trichinella species and genotypes.</title>
        <authorList>
            <person name="Korhonen P.K."/>
            <person name="Edoardo P."/>
            <person name="Giuseppe L.R."/>
            <person name="Gasser R.B."/>
        </authorList>
    </citation>
    <scope>NUCLEOTIDE SEQUENCE [LARGE SCALE GENOMIC DNA]</scope>
    <source>
        <strain evidence="2">ISS3</strain>
    </source>
</reference>
<dbReference type="HOGENOM" id="CLU_2161618_0_0_1"/>
<protein>
    <submittedName>
        <fullName evidence="2">Uncharacterized protein</fullName>
    </submittedName>
</protein>
<dbReference type="AlphaFoldDB" id="E5RZK5"/>
<proteinExistence type="predicted"/>
<feature type="compositionally biased region" description="Polar residues" evidence="1">
    <location>
        <begin position="98"/>
        <end position="111"/>
    </location>
</feature>
<dbReference type="KEGG" id="tsp:Tsp_11017"/>
<evidence type="ECO:0000313" key="3">
    <source>
        <dbReference type="Proteomes" id="UP000054776"/>
    </source>
</evidence>
<sequence length="111" mass="12758">MAYLNSVDLCVGVVNSVLDIRSRQLLSNKHPPVTSQDIYEQPEWFVGHLVIEPEEIKIFFINLKTLSPVIDMCEKRDKFLLFSHLTLTKGQRKHSMHNVRSSPSRSAPLQL</sequence>
<organism evidence="2 3">
    <name type="scientific">Trichinella spiralis</name>
    <name type="common">Trichina worm</name>
    <dbReference type="NCBI Taxonomy" id="6334"/>
    <lineage>
        <taxon>Eukaryota</taxon>
        <taxon>Metazoa</taxon>
        <taxon>Ecdysozoa</taxon>
        <taxon>Nematoda</taxon>
        <taxon>Enoplea</taxon>
        <taxon>Dorylaimia</taxon>
        <taxon>Trichinellida</taxon>
        <taxon>Trichinellidae</taxon>
        <taxon>Trichinella</taxon>
    </lineage>
</organism>
<name>E5RZK5_TRISP</name>
<feature type="region of interest" description="Disordered" evidence="1">
    <location>
        <begin position="91"/>
        <end position="111"/>
    </location>
</feature>
<keyword evidence="3" id="KW-1185">Reference proteome</keyword>
<accession>E5RZK5</accession>
<dbReference type="InParanoid" id="E5RZK5"/>